<dbReference type="InParanoid" id="A0A369JU59"/>
<dbReference type="OrthoDB" id="3365698at2759"/>
<accession>A0A369JU59</accession>
<dbReference type="EMBL" id="LUEZ02000052">
    <property type="protein sequence ID" value="RDB22286.1"/>
    <property type="molecule type" value="Genomic_DNA"/>
</dbReference>
<keyword evidence="2" id="KW-1185">Reference proteome</keyword>
<dbReference type="Proteomes" id="UP000076154">
    <property type="component" value="Unassembled WGS sequence"/>
</dbReference>
<reference evidence="1" key="1">
    <citation type="submission" date="2018-04" db="EMBL/GenBank/DDBJ databases">
        <title>Whole genome sequencing of Hypsizygus marmoreus.</title>
        <authorList>
            <person name="Choi I.-G."/>
            <person name="Min B."/>
            <person name="Kim J.-G."/>
            <person name="Kim S."/>
            <person name="Oh Y.-L."/>
            <person name="Kong W.-S."/>
            <person name="Park H."/>
            <person name="Jeong J."/>
            <person name="Song E.-S."/>
        </authorList>
    </citation>
    <scope>NUCLEOTIDE SEQUENCE [LARGE SCALE GENOMIC DNA]</scope>
    <source>
        <strain evidence="1">51987-8</strain>
    </source>
</reference>
<comment type="caution">
    <text evidence="1">The sequence shown here is derived from an EMBL/GenBank/DDBJ whole genome shotgun (WGS) entry which is preliminary data.</text>
</comment>
<name>A0A369JU59_HYPMA</name>
<protein>
    <recommendedName>
        <fullName evidence="3">F-box domain-containing protein</fullName>
    </recommendedName>
</protein>
<proteinExistence type="predicted"/>
<sequence length="154" mass="17785">MNAVKSRKYAENDHSKRLPAELLSEVFLLCQPTDRSIRGFNRTPFMLGHICQQWRHVAFQLTPRLWTHLDLASSKCGNAEDMSLLSQWVERARPYKANLSIWFYDASSHLWSSKSTPLDDIPLPKFLLPSRLQGVENMDLELPLRSFKQLAAES</sequence>
<organism evidence="1 2">
    <name type="scientific">Hypsizygus marmoreus</name>
    <name type="common">White beech mushroom</name>
    <name type="synonym">Agaricus marmoreus</name>
    <dbReference type="NCBI Taxonomy" id="39966"/>
    <lineage>
        <taxon>Eukaryota</taxon>
        <taxon>Fungi</taxon>
        <taxon>Dikarya</taxon>
        <taxon>Basidiomycota</taxon>
        <taxon>Agaricomycotina</taxon>
        <taxon>Agaricomycetes</taxon>
        <taxon>Agaricomycetidae</taxon>
        <taxon>Agaricales</taxon>
        <taxon>Tricholomatineae</taxon>
        <taxon>Lyophyllaceae</taxon>
        <taxon>Hypsizygus</taxon>
    </lineage>
</organism>
<evidence type="ECO:0000313" key="1">
    <source>
        <dbReference type="EMBL" id="RDB22286.1"/>
    </source>
</evidence>
<evidence type="ECO:0000313" key="2">
    <source>
        <dbReference type="Proteomes" id="UP000076154"/>
    </source>
</evidence>
<gene>
    <name evidence="1" type="ORF">Hypma_010628</name>
</gene>
<dbReference type="AlphaFoldDB" id="A0A369JU59"/>
<evidence type="ECO:0008006" key="3">
    <source>
        <dbReference type="Google" id="ProtNLM"/>
    </source>
</evidence>